<feature type="region of interest" description="Disordered" evidence="6">
    <location>
        <begin position="236"/>
        <end position="295"/>
    </location>
</feature>
<dbReference type="GO" id="GO:0008270">
    <property type="term" value="F:zinc ion binding"/>
    <property type="evidence" value="ECO:0007669"/>
    <property type="project" value="UniProtKB-KW"/>
</dbReference>
<accession>A0A4S2MMN0</accession>
<dbReference type="GO" id="GO:0005096">
    <property type="term" value="F:GTPase activator activity"/>
    <property type="evidence" value="ECO:0007669"/>
    <property type="project" value="UniProtKB-KW"/>
</dbReference>
<gene>
    <name evidence="9" type="ORF">EX30DRAFT_343261</name>
</gene>
<keyword evidence="5" id="KW-0343">GTPase activation</keyword>
<evidence type="ECO:0000259" key="7">
    <source>
        <dbReference type="PROSITE" id="PS50003"/>
    </source>
</evidence>
<dbReference type="Proteomes" id="UP000298138">
    <property type="component" value="Unassembled WGS sequence"/>
</dbReference>
<dbReference type="InterPro" id="IPR011993">
    <property type="entry name" value="PH-like_dom_sf"/>
</dbReference>
<feature type="compositionally biased region" description="Basic and acidic residues" evidence="6">
    <location>
        <begin position="1078"/>
        <end position="1103"/>
    </location>
</feature>
<comment type="subcellular location">
    <subcellularLocation>
        <location evidence="5">Cytoplasm</location>
    </subcellularLocation>
</comment>
<organism evidence="9 10">
    <name type="scientific">Ascodesmis nigricans</name>
    <dbReference type="NCBI Taxonomy" id="341454"/>
    <lineage>
        <taxon>Eukaryota</taxon>
        <taxon>Fungi</taxon>
        <taxon>Dikarya</taxon>
        <taxon>Ascomycota</taxon>
        <taxon>Pezizomycotina</taxon>
        <taxon>Pezizomycetes</taxon>
        <taxon>Pezizales</taxon>
        <taxon>Ascodesmidaceae</taxon>
        <taxon>Ascodesmis</taxon>
    </lineage>
</organism>
<dbReference type="Pfam" id="PF00169">
    <property type="entry name" value="PH"/>
    <property type="match status" value="1"/>
</dbReference>
<dbReference type="SUPFAM" id="SSF50729">
    <property type="entry name" value="PH domain-like"/>
    <property type="match status" value="1"/>
</dbReference>
<feature type="region of interest" description="Disordered" evidence="6">
    <location>
        <begin position="795"/>
        <end position="814"/>
    </location>
</feature>
<dbReference type="Pfam" id="PF16746">
    <property type="entry name" value="BAR_3"/>
    <property type="match status" value="1"/>
</dbReference>
<dbReference type="InterPro" id="IPR001164">
    <property type="entry name" value="ArfGAP_dom"/>
</dbReference>
<dbReference type="GO" id="GO:0005768">
    <property type="term" value="C:endosome"/>
    <property type="evidence" value="ECO:0007669"/>
    <property type="project" value="TreeGrafter"/>
</dbReference>
<feature type="compositionally biased region" description="Polar residues" evidence="6">
    <location>
        <begin position="244"/>
        <end position="255"/>
    </location>
</feature>
<sequence>MGNVSGRLEDGATLYQRDQTRLSIASIEVTNARGRILLRITPNAYPCTKVIAKKEPGDDSLVEFVQDPDPGSPTPLLLRLSNDDELYLKFTFTMRRREEAAGTAPPVDTNINGLTFITASNARDLENLVTREFHADPNLHKNPNVFLLGDRSTEGSPSVQFDYKWRWRPPRGGEERGGGWRNTCSFVEYDQRAHKLSTLVQFSFWVQDYSHWASPILSPDGGRLNMPQKLRLASIGGRSPIPAENSNDQGDTDPSSPIIDDFDGSTIAPSTTNVPQVKVDNFPRPPVDNTLGEDGPLFRATMKSLEQKTSSLRQKMKKVLKRAEQARLAQQNCNEAMQAFMESLRDASTTGTASGIQPALEHYFDKIFKELLVYGKQQETYLRELIIEPLTKLYVSDLKQAESKKRDFEEESRDYYSYVSRYLGIRNDSSKDKKKAESESKYQTKRKNFELKRFDYSSFMQDLHGGRKEQEVLSHLTMFADAQARGFLNTAEKVRSHLPELQALDHEVKEAAKEFLIQRTEREERRRNLEKNNTAYIEPESMPSFVPPATPNSTMQSSSEILGHHIGFERLGPGTSTIRVTSSGSDCAMDNDYLRPSGLGLISASAPASANLGSQIAEKESERRKEGLLWALSRPGSHADPKGLNKQAWHKYWVVLAGGQLCEYTNWKQKLGLHNDPINLRMASVREARNADRRFCFEVVTPHYKRVYQATSEEDMNNWIMAINNAVKSTIESGASVRNFDPSKMMDSHEEAPQLKNISSALTGKGPHHHHTIHPPIPVGTSGGHSSSINVSRRTTVGARPAAPTRDSSNFGDNPEKILQMIREADASNSFCADCGSQVKAEWTSINLGIILCIECSGLHRSLGTHISKVRSLTLDVTSFTPDLIDLLCSLSNRRANTIWESKVPADQKPSSQASREARLKYITEKYDRRIHVPPLPMVYANPNEMLVEAAKSSDIPLALHALALRADPSFVDPETGKPVLLLALESASASSLSQTSSRPDTADDMSVSPRQSITLPSTFPLAELLLQNGCEIPQGMQTDMLSPSARNYLAVKEAKRKSMLATPGLVKNASVSSHGSKGREGREVSGIEGGKAVEGKSRERSLQKRISGGARLHKVSVGERYS</sequence>
<dbReference type="PANTHER" id="PTHR23180">
    <property type="entry name" value="CENTAURIN/ARF"/>
    <property type="match status" value="1"/>
</dbReference>
<evidence type="ECO:0000313" key="9">
    <source>
        <dbReference type="EMBL" id="TGZ78361.1"/>
    </source>
</evidence>
<keyword evidence="2 4" id="KW-0863">Zinc-finger</keyword>
<dbReference type="PANTHER" id="PTHR23180:SF160">
    <property type="entry name" value="ADP-RIBOSYLATION FACTOR GTPASE-ACTIVATING PROTEIN EFFECTOR PROTEIN 1"/>
    <property type="match status" value="1"/>
</dbReference>
<name>A0A4S2MMN0_9PEZI</name>
<dbReference type="EMBL" id="ML220142">
    <property type="protein sequence ID" value="TGZ78361.1"/>
    <property type="molecule type" value="Genomic_DNA"/>
</dbReference>
<feature type="domain" description="Arf-GAP" evidence="8">
    <location>
        <begin position="816"/>
        <end position="940"/>
    </location>
</feature>
<evidence type="ECO:0000313" key="10">
    <source>
        <dbReference type="Proteomes" id="UP000298138"/>
    </source>
</evidence>
<dbReference type="FunFam" id="1.10.220.150:FF:000017">
    <property type="entry name" value="ARF GTPase activator (Csx2), putative"/>
    <property type="match status" value="1"/>
</dbReference>
<dbReference type="Pfam" id="PF01412">
    <property type="entry name" value="ArfGap"/>
    <property type="match status" value="1"/>
</dbReference>
<keyword evidence="10" id="KW-1185">Reference proteome</keyword>
<evidence type="ECO:0000256" key="3">
    <source>
        <dbReference type="ARBA" id="ARBA00022833"/>
    </source>
</evidence>
<dbReference type="InterPro" id="IPR001849">
    <property type="entry name" value="PH_domain"/>
</dbReference>
<dbReference type="STRING" id="341454.A0A4S2MMN0"/>
<dbReference type="InterPro" id="IPR038508">
    <property type="entry name" value="ArfGAP_dom_sf"/>
</dbReference>
<reference evidence="9 10" key="1">
    <citation type="submission" date="2019-04" db="EMBL/GenBank/DDBJ databases">
        <title>Comparative genomics and transcriptomics to analyze fruiting body development in filamentous ascomycetes.</title>
        <authorList>
            <consortium name="DOE Joint Genome Institute"/>
            <person name="Lutkenhaus R."/>
            <person name="Traeger S."/>
            <person name="Breuer J."/>
            <person name="Kuo A."/>
            <person name="Lipzen A."/>
            <person name="Pangilinan J."/>
            <person name="Dilworth D."/>
            <person name="Sandor L."/>
            <person name="Poggeler S."/>
            <person name="Barry K."/>
            <person name="Grigoriev I.V."/>
            <person name="Nowrousian M."/>
        </authorList>
    </citation>
    <scope>NUCLEOTIDE SEQUENCE [LARGE SCALE GENOMIC DNA]</scope>
    <source>
        <strain evidence="9 10">CBS 389.68</strain>
    </source>
</reference>
<dbReference type="PROSITE" id="PS50115">
    <property type="entry name" value="ARFGAP"/>
    <property type="match status" value="1"/>
</dbReference>
<dbReference type="SMART" id="SM00233">
    <property type="entry name" value="PH"/>
    <property type="match status" value="1"/>
</dbReference>
<evidence type="ECO:0000256" key="2">
    <source>
        <dbReference type="ARBA" id="ARBA00022771"/>
    </source>
</evidence>
<evidence type="ECO:0000256" key="4">
    <source>
        <dbReference type="PROSITE-ProRule" id="PRU00288"/>
    </source>
</evidence>
<dbReference type="InterPro" id="IPR004148">
    <property type="entry name" value="BAR_dom"/>
</dbReference>
<dbReference type="FunFam" id="1.20.1270.60:FF:000051">
    <property type="entry name" value="ARF GTPase activator (Csx2)"/>
    <property type="match status" value="1"/>
</dbReference>
<dbReference type="Gene3D" id="1.20.1270.60">
    <property type="entry name" value="Arfaptin homology (AH) domain/BAR domain"/>
    <property type="match status" value="1"/>
</dbReference>
<keyword evidence="3 5" id="KW-0862">Zinc</keyword>
<dbReference type="InParanoid" id="A0A4S2MMN0"/>
<dbReference type="CDD" id="cd08204">
    <property type="entry name" value="ArfGap"/>
    <property type="match status" value="1"/>
</dbReference>
<feature type="domain" description="PH" evidence="7">
    <location>
        <begin position="622"/>
        <end position="728"/>
    </location>
</feature>
<dbReference type="GO" id="GO:0005802">
    <property type="term" value="C:trans-Golgi network"/>
    <property type="evidence" value="ECO:0007669"/>
    <property type="project" value="TreeGrafter"/>
</dbReference>
<keyword evidence="5" id="KW-0040">ANK repeat</keyword>
<evidence type="ECO:0000259" key="8">
    <source>
        <dbReference type="PROSITE" id="PS50115"/>
    </source>
</evidence>
<evidence type="ECO:0000256" key="5">
    <source>
        <dbReference type="RuleBase" id="RU369028"/>
    </source>
</evidence>
<dbReference type="SUPFAM" id="SSF57863">
    <property type="entry name" value="ArfGap/RecO-like zinc finger"/>
    <property type="match status" value="1"/>
</dbReference>
<dbReference type="OrthoDB" id="10266696at2759"/>
<dbReference type="AlphaFoldDB" id="A0A4S2MMN0"/>
<dbReference type="Gene3D" id="2.30.29.30">
    <property type="entry name" value="Pleckstrin-homology domain (PH domain)/Phosphotyrosine-binding domain (PTB)"/>
    <property type="match status" value="1"/>
</dbReference>
<comment type="function">
    <text evidence="5">GTPase-activating protein for the ADP ribosylation factor family.</text>
</comment>
<protein>
    <recommendedName>
        <fullName evidence="5">ADP-ribosylation factor GTPase-activating protein</fullName>
    </recommendedName>
</protein>
<evidence type="ECO:0000256" key="6">
    <source>
        <dbReference type="SAM" id="MobiDB-lite"/>
    </source>
</evidence>
<keyword evidence="5" id="KW-0963">Cytoplasm</keyword>
<feature type="region of interest" description="Disordered" evidence="6">
    <location>
        <begin position="1068"/>
        <end position="1110"/>
    </location>
</feature>
<proteinExistence type="predicted"/>
<keyword evidence="1 5" id="KW-0479">Metal-binding</keyword>
<keyword evidence="5" id="KW-0677">Repeat</keyword>
<dbReference type="InterPro" id="IPR037278">
    <property type="entry name" value="ARFGAP/RecO"/>
</dbReference>
<dbReference type="FunFam" id="2.30.29.30:FF:000252">
    <property type="entry name" value="ARF GTPase activator (Csx2)"/>
    <property type="match status" value="1"/>
</dbReference>
<dbReference type="PROSITE" id="PS50003">
    <property type="entry name" value="PH_DOMAIN"/>
    <property type="match status" value="1"/>
</dbReference>
<evidence type="ECO:0000256" key="1">
    <source>
        <dbReference type="ARBA" id="ARBA00022723"/>
    </source>
</evidence>
<dbReference type="InterPro" id="IPR045258">
    <property type="entry name" value="ACAP1/2/3-like"/>
</dbReference>
<dbReference type="Gene3D" id="1.10.220.150">
    <property type="entry name" value="Arf GTPase activating protein"/>
    <property type="match status" value="1"/>
</dbReference>
<dbReference type="SMART" id="SM00105">
    <property type="entry name" value="ArfGap"/>
    <property type="match status" value="1"/>
</dbReference>
<dbReference type="InterPro" id="IPR027267">
    <property type="entry name" value="AH/BAR_dom_sf"/>
</dbReference>
<dbReference type="CDD" id="cd07608">
    <property type="entry name" value="BAR_ArfGAP_fungi"/>
    <property type="match status" value="1"/>
</dbReference>
<dbReference type="SUPFAM" id="SSF103657">
    <property type="entry name" value="BAR/IMD domain-like"/>
    <property type="match status" value="1"/>
</dbReference>
<dbReference type="GO" id="GO:0006891">
    <property type="term" value="P:intra-Golgi vesicle-mediated transport"/>
    <property type="evidence" value="ECO:0007669"/>
    <property type="project" value="TreeGrafter"/>
</dbReference>